<evidence type="ECO:0000256" key="1">
    <source>
        <dbReference type="SAM" id="MobiDB-lite"/>
    </source>
</evidence>
<feature type="region of interest" description="Disordered" evidence="1">
    <location>
        <begin position="1"/>
        <end position="22"/>
    </location>
</feature>
<evidence type="ECO:0000313" key="3">
    <source>
        <dbReference type="Proteomes" id="UP001205965"/>
    </source>
</evidence>
<accession>A0ABT2FTN3</accession>
<sequence>MATCDTSEGALADGSPRTHAYSALEPGGAELAIQFWSGDPAGEGVEFSTP</sequence>
<gene>
    <name evidence="2" type="ORF">NYP18_02795</name>
</gene>
<protein>
    <submittedName>
        <fullName evidence="2">Uncharacterized protein</fullName>
    </submittedName>
</protein>
<organism evidence="2 3">
    <name type="scientific">Corynebacterium lemuris</name>
    <dbReference type="NCBI Taxonomy" id="1859292"/>
    <lineage>
        <taxon>Bacteria</taxon>
        <taxon>Bacillati</taxon>
        <taxon>Actinomycetota</taxon>
        <taxon>Actinomycetes</taxon>
        <taxon>Mycobacteriales</taxon>
        <taxon>Corynebacteriaceae</taxon>
        <taxon>Corynebacterium</taxon>
    </lineage>
</organism>
<comment type="caution">
    <text evidence="2">The sequence shown here is derived from an EMBL/GenBank/DDBJ whole genome shotgun (WGS) entry which is preliminary data.</text>
</comment>
<dbReference type="EMBL" id="JANWTC010000001">
    <property type="protein sequence ID" value="MCS5478577.1"/>
    <property type="molecule type" value="Genomic_DNA"/>
</dbReference>
<proteinExistence type="predicted"/>
<evidence type="ECO:0000313" key="2">
    <source>
        <dbReference type="EMBL" id="MCS5478577.1"/>
    </source>
</evidence>
<dbReference type="Proteomes" id="UP001205965">
    <property type="component" value="Unassembled WGS sequence"/>
</dbReference>
<name>A0ABT2FTN3_9CORY</name>
<keyword evidence="3" id="KW-1185">Reference proteome</keyword>
<dbReference type="RefSeq" id="WP_259426603.1">
    <property type="nucleotide sequence ID" value="NZ_JANWTC010000001.1"/>
</dbReference>
<reference evidence="2 3" key="1">
    <citation type="submission" date="2022-08" db="EMBL/GenBank/DDBJ databases">
        <title>YIM 101645 draft genome.</title>
        <authorList>
            <person name="Chen X."/>
        </authorList>
    </citation>
    <scope>NUCLEOTIDE SEQUENCE [LARGE SCALE GENOMIC DNA]</scope>
    <source>
        <strain evidence="2 3">YIM 101645</strain>
    </source>
</reference>